<dbReference type="AlphaFoldDB" id="A0A1M7YLR2"/>
<organism evidence="2 3">
    <name type="scientific">Desulfopila aestuarii DSM 18488</name>
    <dbReference type="NCBI Taxonomy" id="1121416"/>
    <lineage>
        <taxon>Bacteria</taxon>
        <taxon>Pseudomonadati</taxon>
        <taxon>Thermodesulfobacteriota</taxon>
        <taxon>Desulfobulbia</taxon>
        <taxon>Desulfobulbales</taxon>
        <taxon>Desulfocapsaceae</taxon>
        <taxon>Desulfopila</taxon>
    </lineage>
</organism>
<sequence length="93" mass="10355">MQKIIGAMICSLAVMAATDSGRAGTITINNQIVDVRIVDTLRKGTLLLNSNPTTEASWVNEVLYPESVQYTFKIDKLTGTEWYDVYDINQVVK</sequence>
<name>A0A1M7YLR2_9BACT</name>
<feature type="signal peptide" evidence="1">
    <location>
        <begin position="1"/>
        <end position="16"/>
    </location>
</feature>
<keyword evidence="1" id="KW-0732">Signal</keyword>
<evidence type="ECO:0000313" key="3">
    <source>
        <dbReference type="Proteomes" id="UP000184603"/>
    </source>
</evidence>
<evidence type="ECO:0000256" key="1">
    <source>
        <dbReference type="SAM" id="SignalP"/>
    </source>
</evidence>
<dbReference type="Proteomes" id="UP000184603">
    <property type="component" value="Unassembled WGS sequence"/>
</dbReference>
<evidence type="ECO:0000313" key="2">
    <source>
        <dbReference type="EMBL" id="SHO53547.1"/>
    </source>
</evidence>
<dbReference type="RefSeq" id="WP_143170890.1">
    <property type="nucleotide sequence ID" value="NZ_FRFE01000061.1"/>
</dbReference>
<accession>A0A1M7YLR2</accession>
<dbReference type="EMBL" id="FRFE01000061">
    <property type="protein sequence ID" value="SHO53547.1"/>
    <property type="molecule type" value="Genomic_DNA"/>
</dbReference>
<gene>
    <name evidence="2" type="ORF">SAMN02745220_05196</name>
</gene>
<keyword evidence="3" id="KW-1185">Reference proteome</keyword>
<reference evidence="2 3" key="1">
    <citation type="submission" date="2016-12" db="EMBL/GenBank/DDBJ databases">
        <authorList>
            <person name="Song W.-J."/>
            <person name="Kurnit D.M."/>
        </authorList>
    </citation>
    <scope>NUCLEOTIDE SEQUENCE [LARGE SCALE GENOMIC DNA]</scope>
    <source>
        <strain evidence="2 3">DSM 18488</strain>
    </source>
</reference>
<dbReference type="STRING" id="1121416.SAMN02745220_05196"/>
<feature type="chain" id="PRO_5012681053" evidence="1">
    <location>
        <begin position="17"/>
        <end position="93"/>
    </location>
</feature>
<protein>
    <submittedName>
        <fullName evidence="2">Uncharacterized protein</fullName>
    </submittedName>
</protein>
<proteinExistence type="predicted"/>